<dbReference type="GO" id="GO:0003677">
    <property type="term" value="F:DNA binding"/>
    <property type="evidence" value="ECO:0007669"/>
    <property type="project" value="UniProtKB-KW"/>
</dbReference>
<dbReference type="STRING" id="332524.SAMN04487766_102158"/>
<dbReference type="PANTHER" id="PTHR46558">
    <property type="entry name" value="TRACRIPTIONAL REGULATORY PROTEIN-RELATED-RELATED"/>
    <property type="match status" value="1"/>
</dbReference>
<gene>
    <name evidence="3" type="ORF">SAMN05216355_101497</name>
</gene>
<dbReference type="Pfam" id="PF01381">
    <property type="entry name" value="HTH_3"/>
    <property type="match status" value="1"/>
</dbReference>
<dbReference type="Pfam" id="PF12674">
    <property type="entry name" value="Zn_ribbon_2"/>
    <property type="match status" value="1"/>
</dbReference>
<dbReference type="SMART" id="SM00530">
    <property type="entry name" value="HTH_XRE"/>
    <property type="match status" value="1"/>
</dbReference>
<feature type="domain" description="HTH cro/C1-type" evidence="2">
    <location>
        <begin position="7"/>
        <end position="61"/>
    </location>
</feature>
<dbReference type="Gene3D" id="1.10.260.40">
    <property type="entry name" value="lambda repressor-like DNA-binding domains"/>
    <property type="match status" value="1"/>
</dbReference>
<keyword evidence="4" id="KW-1185">Reference proteome</keyword>
<dbReference type="InterPro" id="IPR010982">
    <property type="entry name" value="Lambda_DNA-bd_dom_sf"/>
</dbReference>
<protein>
    <submittedName>
        <fullName evidence="3">Helix-turn-helix</fullName>
    </submittedName>
</protein>
<dbReference type="PROSITE" id="PS50943">
    <property type="entry name" value="HTH_CROC1"/>
    <property type="match status" value="1"/>
</dbReference>
<accession>A0A1G9ZZF4</accession>
<organism evidence="3 4">
    <name type="scientific">Actinomyces ruminicola</name>
    <dbReference type="NCBI Taxonomy" id="332524"/>
    <lineage>
        <taxon>Bacteria</taxon>
        <taxon>Bacillati</taxon>
        <taxon>Actinomycetota</taxon>
        <taxon>Actinomycetes</taxon>
        <taxon>Actinomycetales</taxon>
        <taxon>Actinomycetaceae</taxon>
        <taxon>Actinomyces</taxon>
    </lineage>
</organism>
<keyword evidence="1" id="KW-0238">DNA-binding</keyword>
<dbReference type="CDD" id="cd00093">
    <property type="entry name" value="HTH_XRE"/>
    <property type="match status" value="1"/>
</dbReference>
<dbReference type="EMBL" id="FNIM01000001">
    <property type="protein sequence ID" value="SDN26829.1"/>
    <property type="molecule type" value="Genomic_DNA"/>
</dbReference>
<proteinExistence type="predicted"/>
<dbReference type="AlphaFoldDB" id="A0A1G9ZZF4"/>
<dbReference type="SUPFAM" id="SSF47413">
    <property type="entry name" value="lambda repressor-like DNA-binding domains"/>
    <property type="match status" value="1"/>
</dbReference>
<evidence type="ECO:0000259" key="2">
    <source>
        <dbReference type="PROSITE" id="PS50943"/>
    </source>
</evidence>
<dbReference type="RefSeq" id="WP_092532776.1">
    <property type="nucleotide sequence ID" value="NZ_FNIM01000001.1"/>
</dbReference>
<dbReference type="Proteomes" id="UP000198541">
    <property type="component" value="Unassembled WGS sequence"/>
</dbReference>
<name>A0A1G9ZZF4_9ACTO</name>
<evidence type="ECO:0000313" key="3">
    <source>
        <dbReference type="EMBL" id="SDN26829.1"/>
    </source>
</evidence>
<evidence type="ECO:0000256" key="1">
    <source>
        <dbReference type="ARBA" id="ARBA00023125"/>
    </source>
</evidence>
<dbReference type="InterPro" id="IPR001387">
    <property type="entry name" value="Cro/C1-type_HTH"/>
</dbReference>
<evidence type="ECO:0000313" key="4">
    <source>
        <dbReference type="Proteomes" id="UP000198541"/>
    </source>
</evidence>
<dbReference type="InterPro" id="IPR025868">
    <property type="entry name" value="Zn_ribbon_dom_put"/>
</dbReference>
<reference evidence="4" key="1">
    <citation type="submission" date="2016-10" db="EMBL/GenBank/DDBJ databases">
        <authorList>
            <person name="Varghese N."/>
            <person name="Submissions S."/>
        </authorList>
    </citation>
    <scope>NUCLEOTIDE SEQUENCE [LARGE SCALE GENOMIC DNA]</scope>
    <source>
        <strain evidence="4">DSM 27982</strain>
    </source>
</reference>
<sequence length="150" mass="16288">MTIGEIIADVRGARGMTQGELADRVMVTRQAVSRWETGATTPGIDMCKLLAAALDVPVTRLLEAPPGPHCQSCGMPIPREGQHGSEANGTRSEDYCSMCYQDGAFVGPETLEDLIEHSAPYVSESAHITEDEAVSYLSAVLPQLRRWKEQ</sequence>
<dbReference type="PANTHER" id="PTHR46558:SF4">
    <property type="entry name" value="DNA-BIDING PHAGE PROTEIN"/>
    <property type="match status" value="1"/>
</dbReference>